<evidence type="ECO:0000256" key="4">
    <source>
        <dbReference type="ARBA" id="ARBA00012728"/>
    </source>
</evidence>
<keyword evidence="8 10" id="KW-0460">Magnesium</keyword>
<organism evidence="15 16">
    <name type="scientific">Fodinisporobacter ferrooxydans</name>
    <dbReference type="NCBI Taxonomy" id="2901836"/>
    <lineage>
        <taxon>Bacteria</taxon>
        <taxon>Bacillati</taxon>
        <taxon>Bacillota</taxon>
        <taxon>Bacilli</taxon>
        <taxon>Bacillales</taxon>
        <taxon>Alicyclobacillaceae</taxon>
        <taxon>Fodinisporobacter</taxon>
    </lineage>
</organism>
<keyword evidence="5" id="KW-0313">Glucose metabolism</keyword>
<dbReference type="RefSeq" id="WP_347438148.1">
    <property type="nucleotide sequence ID" value="NZ_CP089291.1"/>
</dbReference>
<dbReference type="PANTHER" id="PTHR45745">
    <property type="entry name" value="PHOSPHOMANNOMUTASE 45A"/>
    <property type="match status" value="1"/>
</dbReference>
<dbReference type="Pfam" id="PF00408">
    <property type="entry name" value="PGM_PMM_IV"/>
    <property type="match status" value="1"/>
</dbReference>
<dbReference type="InterPro" id="IPR016055">
    <property type="entry name" value="A-D-PHexomutase_a/b/a-I/II/III"/>
</dbReference>
<dbReference type="InterPro" id="IPR016066">
    <property type="entry name" value="A-D-PHexomutase_CS"/>
</dbReference>
<feature type="domain" description="Alpha-D-phosphohexomutase C-terminal" evidence="11">
    <location>
        <begin position="517"/>
        <end position="545"/>
    </location>
</feature>
<dbReference type="Gene3D" id="3.30.310.50">
    <property type="entry name" value="Alpha-D-phosphohexomutase, C-terminal domain"/>
    <property type="match status" value="1"/>
</dbReference>
<evidence type="ECO:0000259" key="11">
    <source>
        <dbReference type="Pfam" id="PF00408"/>
    </source>
</evidence>
<keyword evidence="7 10" id="KW-0479">Metal-binding</keyword>
<dbReference type="InterPro" id="IPR005845">
    <property type="entry name" value="A-D-PHexomutase_a/b/a-II"/>
</dbReference>
<dbReference type="SUPFAM" id="SSF53738">
    <property type="entry name" value="Phosphoglucomutase, first 3 domains"/>
    <property type="match status" value="3"/>
</dbReference>
<keyword evidence="6" id="KW-0597">Phosphoprotein</keyword>
<dbReference type="Pfam" id="PF02879">
    <property type="entry name" value="PGM_PMM_II"/>
    <property type="match status" value="1"/>
</dbReference>
<reference evidence="15" key="1">
    <citation type="submission" date="2021-12" db="EMBL/GenBank/DDBJ databases">
        <title>Alicyclobacillaceae gen. nov., sp. nov., isolated from chalcocite enrichment system.</title>
        <authorList>
            <person name="Jiang Z."/>
        </authorList>
    </citation>
    <scope>NUCLEOTIDE SEQUENCE</scope>
    <source>
        <strain evidence="15">MYW30-H2</strain>
    </source>
</reference>
<dbReference type="InterPro" id="IPR005846">
    <property type="entry name" value="A-D-PHexomutase_a/b/a-III"/>
</dbReference>
<evidence type="ECO:0000256" key="5">
    <source>
        <dbReference type="ARBA" id="ARBA00022526"/>
    </source>
</evidence>
<dbReference type="Gene3D" id="3.40.120.10">
    <property type="entry name" value="Alpha-D-Glucose-1,6-Bisphosphate, subunit A, domain 3"/>
    <property type="match status" value="3"/>
</dbReference>
<dbReference type="Pfam" id="PF02880">
    <property type="entry name" value="PGM_PMM_III"/>
    <property type="match status" value="1"/>
</dbReference>
<keyword evidence="16" id="KW-1185">Reference proteome</keyword>
<feature type="domain" description="Alpha-D-phosphohexomutase alpha/beta/alpha" evidence="12">
    <location>
        <begin position="48"/>
        <end position="186"/>
    </location>
</feature>
<evidence type="ECO:0000259" key="13">
    <source>
        <dbReference type="Pfam" id="PF02879"/>
    </source>
</evidence>
<proteinExistence type="inferred from homology"/>
<evidence type="ECO:0000256" key="3">
    <source>
        <dbReference type="ARBA" id="ARBA00010231"/>
    </source>
</evidence>
<feature type="domain" description="Alpha-D-phosphohexomutase alpha/beta/alpha" evidence="14">
    <location>
        <begin position="332"/>
        <end position="459"/>
    </location>
</feature>
<dbReference type="SUPFAM" id="SSF55957">
    <property type="entry name" value="Phosphoglucomutase, C-terminal domain"/>
    <property type="match status" value="1"/>
</dbReference>
<comment type="similarity">
    <text evidence="3 10">Belongs to the phosphohexose mutase family.</text>
</comment>
<evidence type="ECO:0000256" key="10">
    <source>
        <dbReference type="RuleBase" id="RU004326"/>
    </source>
</evidence>
<evidence type="ECO:0000313" key="15">
    <source>
        <dbReference type="EMBL" id="UOF91453.1"/>
    </source>
</evidence>
<evidence type="ECO:0000256" key="9">
    <source>
        <dbReference type="ARBA" id="ARBA00023235"/>
    </source>
</evidence>
<dbReference type="Pfam" id="PF02878">
    <property type="entry name" value="PGM_PMM_I"/>
    <property type="match status" value="1"/>
</dbReference>
<keyword evidence="9" id="KW-0413">Isomerase</keyword>
<evidence type="ECO:0000256" key="6">
    <source>
        <dbReference type="ARBA" id="ARBA00022553"/>
    </source>
</evidence>
<evidence type="ECO:0000256" key="2">
    <source>
        <dbReference type="ARBA" id="ARBA00001946"/>
    </source>
</evidence>
<evidence type="ECO:0000256" key="1">
    <source>
        <dbReference type="ARBA" id="ARBA00000443"/>
    </source>
</evidence>
<dbReference type="EMBL" id="CP089291">
    <property type="protein sequence ID" value="UOF91453.1"/>
    <property type="molecule type" value="Genomic_DNA"/>
</dbReference>
<comment type="cofactor">
    <cofactor evidence="2">
        <name>Mg(2+)</name>
        <dbReference type="ChEBI" id="CHEBI:18420"/>
    </cofactor>
</comment>
<feature type="domain" description="Alpha-D-phosphohexomutase alpha/beta/alpha" evidence="13">
    <location>
        <begin position="215"/>
        <end position="326"/>
    </location>
</feature>
<name>A0ABY4CLS2_9BACL</name>
<dbReference type="InterPro" id="IPR036900">
    <property type="entry name" value="A-D-PHexomutase_C_sf"/>
</dbReference>
<evidence type="ECO:0000313" key="16">
    <source>
        <dbReference type="Proteomes" id="UP000830167"/>
    </source>
</evidence>
<keyword evidence="5" id="KW-0119">Carbohydrate metabolism</keyword>
<dbReference type="InterPro" id="IPR005844">
    <property type="entry name" value="A-D-PHexomutase_a/b/a-I"/>
</dbReference>
<dbReference type="Proteomes" id="UP000830167">
    <property type="component" value="Chromosome"/>
</dbReference>
<evidence type="ECO:0000256" key="8">
    <source>
        <dbReference type="ARBA" id="ARBA00022842"/>
    </source>
</evidence>
<dbReference type="PANTHER" id="PTHR45745:SF1">
    <property type="entry name" value="PHOSPHOGLUCOMUTASE 2B-RELATED"/>
    <property type="match status" value="1"/>
</dbReference>
<evidence type="ECO:0000259" key="14">
    <source>
        <dbReference type="Pfam" id="PF02880"/>
    </source>
</evidence>
<protein>
    <recommendedName>
        <fullName evidence="4">phosphoglucomutase (alpha-D-glucose-1,6-bisphosphate-dependent)</fullName>
        <ecNumber evidence="4">5.4.2.2</ecNumber>
    </recommendedName>
</protein>
<gene>
    <name evidence="15" type="ORF">LSG31_04145</name>
</gene>
<dbReference type="EC" id="5.4.2.2" evidence="4"/>
<dbReference type="PROSITE" id="PS00710">
    <property type="entry name" value="PGM_PMM"/>
    <property type="match status" value="1"/>
</dbReference>
<comment type="catalytic activity">
    <reaction evidence="1">
        <text>alpha-D-glucose 1-phosphate = alpha-D-glucose 6-phosphate</text>
        <dbReference type="Rhea" id="RHEA:23536"/>
        <dbReference type="ChEBI" id="CHEBI:58225"/>
        <dbReference type="ChEBI" id="CHEBI:58601"/>
        <dbReference type="EC" id="5.4.2.2"/>
    </reaction>
</comment>
<sequence length="574" mass="63590">MPTTTQTAQERYQSWLHNPVVDAQTHAELEAIANNPKEIEDRFYKDLDFGTGGLRGVMGAGSNRMNVYTIRKTAQGIANHLLQASSDTQALSVVFAYDSRRNSQTFAEEAALVFAANGIKAYVFDSLRPTPELSFAVRFLQTSAGVVITASHNPPEYNGFKVYGPDGCQAVPELASRLKESISRVDEFSNVKTISKEEAIAERLFAIIGEEVDAAYSRAVTNMLQRQEVVQAMGDQVAVLYTPLHGSGNLPVRRVLREAGFQHVYVVPEQELPDSEFSTVTSPNPEEHQAFTLAIAQADKTGTIDVIIGTDPDCDRVGVVIRDENGKYDVLNGNQTGALLCHYIVSAQKEKGVLPHNGVVIKTIVTSEFGAVIAKSFGVDVINTLTGFKYIGEKIGQFEQTGEHRFLFGYEESYGYLAGTYARDKDAVVASMLVCEMVAYYKQLGKTLHQALQDLYRQYGYFLEGLQSLTLKGIEGIRQIEQIMQRARSEMPSSIAGFQVEWVEDYKQGLYGLPKENVVKVYLQGDSWFCIRPSGTEPKLKVYFGTMQDSFGKATETLQTIQHAAMQMIDGFQK</sequence>
<dbReference type="InterPro" id="IPR005843">
    <property type="entry name" value="A-D-PHexomutase_C"/>
</dbReference>
<evidence type="ECO:0000256" key="7">
    <source>
        <dbReference type="ARBA" id="ARBA00022723"/>
    </source>
</evidence>
<evidence type="ECO:0000259" key="12">
    <source>
        <dbReference type="Pfam" id="PF02878"/>
    </source>
</evidence>
<dbReference type="CDD" id="cd05799">
    <property type="entry name" value="PGM2"/>
    <property type="match status" value="1"/>
</dbReference>
<accession>A0ABY4CLS2</accession>